<keyword evidence="3" id="KW-1185">Reference proteome</keyword>
<dbReference type="RefSeq" id="WP_119600455.1">
    <property type="nucleotide sequence ID" value="NZ_QXQA01000009.1"/>
</dbReference>
<feature type="transmembrane region" description="Helical" evidence="1">
    <location>
        <begin position="66"/>
        <end position="86"/>
    </location>
</feature>
<evidence type="ECO:0000256" key="1">
    <source>
        <dbReference type="SAM" id="Phobius"/>
    </source>
</evidence>
<gene>
    <name evidence="2" type="ORF">D3P08_14675</name>
</gene>
<sequence>MWHGLLLAAFGGALVGMQNIFNKRVGERASSWTTTTLVLGMGFAASLLMGLLTEGGQLFHLQHMKLWYGFSGMIGVGVVVCITQATKLLGPTYATSIALISQISFALWWDTQGWMGLEKVPFTLNQAAGVLIIICGILMFKFGDRMNMLGGLFRVKRLEKE</sequence>
<dbReference type="GO" id="GO:0005886">
    <property type="term" value="C:plasma membrane"/>
    <property type="evidence" value="ECO:0007669"/>
    <property type="project" value="TreeGrafter"/>
</dbReference>
<name>A0A3A1UW71_9BACL</name>
<dbReference type="AlphaFoldDB" id="A0A3A1UW71"/>
<dbReference type="Proteomes" id="UP000266482">
    <property type="component" value="Unassembled WGS sequence"/>
</dbReference>
<organism evidence="2 3">
    <name type="scientific">Paenibacillus nanensis</name>
    <dbReference type="NCBI Taxonomy" id="393251"/>
    <lineage>
        <taxon>Bacteria</taxon>
        <taxon>Bacillati</taxon>
        <taxon>Bacillota</taxon>
        <taxon>Bacilli</taxon>
        <taxon>Bacillales</taxon>
        <taxon>Paenibacillaceae</taxon>
        <taxon>Paenibacillus</taxon>
    </lineage>
</organism>
<proteinExistence type="predicted"/>
<dbReference type="Pfam" id="PF04657">
    <property type="entry name" value="DMT_YdcZ"/>
    <property type="match status" value="1"/>
</dbReference>
<reference evidence="2 3" key="1">
    <citation type="submission" date="2018-09" db="EMBL/GenBank/DDBJ databases">
        <title>Paenibacillus aracenensis nov. sp. isolated from a cave in southern Spain.</title>
        <authorList>
            <person name="Jurado V."/>
            <person name="Gutierrez-Patricio S."/>
            <person name="Gonzalez-Pimentel J.L."/>
            <person name="Miller A.Z."/>
            <person name="Laiz L."/>
            <person name="Saiz-Jimenez C."/>
        </authorList>
    </citation>
    <scope>NUCLEOTIDE SEQUENCE [LARGE SCALE GENOMIC DNA]</scope>
    <source>
        <strain evidence="2 3">DSM 22867</strain>
    </source>
</reference>
<feature type="transmembrane region" description="Helical" evidence="1">
    <location>
        <begin position="92"/>
        <end position="110"/>
    </location>
</feature>
<dbReference type="EMBL" id="QXQA01000009">
    <property type="protein sequence ID" value="RIX51671.1"/>
    <property type="molecule type" value="Genomic_DNA"/>
</dbReference>
<accession>A0A3A1UW71</accession>
<dbReference type="InterPro" id="IPR006750">
    <property type="entry name" value="YdcZ"/>
</dbReference>
<feature type="transmembrane region" description="Helical" evidence="1">
    <location>
        <begin position="32"/>
        <end position="54"/>
    </location>
</feature>
<evidence type="ECO:0000313" key="2">
    <source>
        <dbReference type="EMBL" id="RIX51671.1"/>
    </source>
</evidence>
<comment type="caution">
    <text evidence="2">The sequence shown here is derived from an EMBL/GenBank/DDBJ whole genome shotgun (WGS) entry which is preliminary data.</text>
</comment>
<dbReference type="PANTHER" id="PTHR34821:SF3">
    <property type="entry name" value="MEMBRANE PROTEIN"/>
    <property type="match status" value="1"/>
</dbReference>
<protein>
    <submittedName>
        <fullName evidence="2">DMT family transporter</fullName>
    </submittedName>
</protein>
<feature type="transmembrane region" description="Helical" evidence="1">
    <location>
        <begin position="122"/>
        <end position="142"/>
    </location>
</feature>
<keyword evidence="1" id="KW-0472">Membrane</keyword>
<dbReference type="PANTHER" id="PTHR34821">
    <property type="entry name" value="INNER MEMBRANE PROTEIN YDCZ"/>
    <property type="match status" value="1"/>
</dbReference>
<keyword evidence="1" id="KW-0812">Transmembrane</keyword>
<keyword evidence="1" id="KW-1133">Transmembrane helix</keyword>
<evidence type="ECO:0000313" key="3">
    <source>
        <dbReference type="Proteomes" id="UP000266482"/>
    </source>
</evidence>
<dbReference type="OrthoDB" id="2382207at2"/>